<evidence type="ECO:0000256" key="1">
    <source>
        <dbReference type="ARBA" id="ARBA00004418"/>
    </source>
</evidence>
<dbReference type="InterPro" id="IPR038548">
    <property type="entry name" value="SporV_AA_N_sf"/>
</dbReference>
<dbReference type="AlphaFoldDB" id="A0A1V6LX87"/>
<name>A0A1V6LX87_9BACT</name>
<protein>
    <submittedName>
        <fullName evidence="5">Flagella basal body P-ring formation protein FlgA</fullName>
    </submittedName>
</protein>
<dbReference type="CDD" id="cd11614">
    <property type="entry name" value="SAF_CpaB_FlgA_like"/>
    <property type="match status" value="1"/>
</dbReference>
<dbReference type="GO" id="GO:0042597">
    <property type="term" value="C:periplasmic space"/>
    <property type="evidence" value="ECO:0007669"/>
    <property type="project" value="UniProtKB-SubCell"/>
</dbReference>
<dbReference type="Gene3D" id="2.30.30.760">
    <property type="match status" value="1"/>
</dbReference>
<dbReference type="GO" id="GO:0044780">
    <property type="term" value="P:bacterial-type flagellum assembly"/>
    <property type="evidence" value="ECO:0007669"/>
    <property type="project" value="InterPro"/>
</dbReference>
<dbReference type="PANTHER" id="PTHR36307:SF1">
    <property type="entry name" value="FLAGELLA BASAL BODY P-RING FORMATION PROTEIN FLGA"/>
    <property type="match status" value="1"/>
</dbReference>
<gene>
    <name evidence="5" type="ORF">BIY37_12150</name>
</gene>
<evidence type="ECO:0000256" key="2">
    <source>
        <dbReference type="ARBA" id="ARBA00022729"/>
    </source>
</evidence>
<organism evidence="5 6">
    <name type="scientific">Candidatus Brocadia sapporoensis</name>
    <dbReference type="NCBI Taxonomy" id="392547"/>
    <lineage>
        <taxon>Bacteria</taxon>
        <taxon>Pseudomonadati</taxon>
        <taxon>Planctomycetota</taxon>
        <taxon>Candidatus Brocadiia</taxon>
        <taxon>Candidatus Brocadiales</taxon>
        <taxon>Candidatus Brocadiaceae</taxon>
        <taxon>Candidatus Brocadia</taxon>
    </lineage>
</organism>
<dbReference type="EMBL" id="MJUW02000117">
    <property type="protein sequence ID" value="OQD44761.1"/>
    <property type="molecule type" value="Genomic_DNA"/>
</dbReference>
<keyword evidence="2" id="KW-0732">Signal</keyword>
<keyword evidence="6" id="KW-1185">Reference proteome</keyword>
<dbReference type="PANTHER" id="PTHR36307">
    <property type="entry name" value="FLAGELLA BASAL BODY P-RING FORMATION PROTEIN FLGA"/>
    <property type="match status" value="1"/>
</dbReference>
<dbReference type="RefSeq" id="WP_070068089.1">
    <property type="nucleotide sequence ID" value="NZ_MJUW02000117.1"/>
</dbReference>
<dbReference type="InterPro" id="IPR017585">
    <property type="entry name" value="SAF_FlgA"/>
</dbReference>
<dbReference type="InterPro" id="IPR013974">
    <property type="entry name" value="SAF"/>
</dbReference>
<reference evidence="5 6" key="1">
    <citation type="journal article" date="2016" name="Genome Announc.">
        <title>Draft Genome Sequence of the Anaerobic Ammonium-Oxidizing Bacterium 'Candidatus Brocadia sp. 40'.</title>
        <authorList>
            <person name="Ali M."/>
            <person name="Haroon M.F."/>
            <person name="Narita Y."/>
            <person name="Zhang L."/>
            <person name="Rangel Shaw D."/>
            <person name="Okabe S."/>
            <person name="Saikaly P.E."/>
        </authorList>
    </citation>
    <scope>NUCLEOTIDE SEQUENCE [LARGE SCALE GENOMIC DNA]</scope>
    <source>
        <strain evidence="5 6">40</strain>
    </source>
</reference>
<accession>A0A1V6LX87</accession>
<dbReference type="InterPro" id="IPR039246">
    <property type="entry name" value="Flagellar_FlgA"/>
</dbReference>
<keyword evidence="5" id="KW-0282">Flagellum</keyword>
<dbReference type="NCBIfam" id="TIGR03170">
    <property type="entry name" value="flgA_cterm"/>
    <property type="match status" value="1"/>
</dbReference>
<evidence type="ECO:0000313" key="5">
    <source>
        <dbReference type="EMBL" id="OQD44761.1"/>
    </source>
</evidence>
<dbReference type="Gene3D" id="2.60.480.10">
    <property type="entry name" value="eubacterium ventriosum atcc domain"/>
    <property type="match status" value="1"/>
</dbReference>
<dbReference type="SMART" id="SM00858">
    <property type="entry name" value="SAF"/>
    <property type="match status" value="1"/>
</dbReference>
<comment type="caution">
    <text evidence="5">The sequence shown here is derived from an EMBL/GenBank/DDBJ whole genome shotgun (WGS) entry which is preliminary data.</text>
</comment>
<comment type="subcellular location">
    <subcellularLocation>
        <location evidence="1">Periplasm</location>
    </subcellularLocation>
</comment>
<feature type="domain" description="SAF" evidence="4">
    <location>
        <begin position="200"/>
        <end position="262"/>
    </location>
</feature>
<keyword evidence="5" id="KW-0969">Cilium</keyword>
<evidence type="ECO:0000313" key="6">
    <source>
        <dbReference type="Proteomes" id="UP000242219"/>
    </source>
</evidence>
<sequence>MKPKYFTLLLTTIFLFVYTTAAEEIKIDLKEKVTLPEKQIVLGDIASVSCNNPFLLEKVGNVPLGNTPWPGNIRKIERDILTVRLMDEGIDLNSNEIIYGGTLFSLVAVESTILCGDEILRVAKEYYLSNLSRSEDEVNVESDRPVQDKLLPANAEDIRLEVMQVETNKDRGSIQLVVRIFINDKLYLKVPVFFHVRIYETIVTSRKKIDRNDTLTLDNLMMSKMETTKFYRTMFSKVEDLIGKRALRSIAPNTPITPEIVDNSPAIKKGDIIRVFVHSGNLHVITKGVAKEDGCIGKIIKVKNIDSNKELYGVVEDSTAVKIVF</sequence>
<keyword evidence="3" id="KW-0574">Periplasm</keyword>
<dbReference type="Proteomes" id="UP000242219">
    <property type="component" value="Unassembled WGS sequence"/>
</dbReference>
<evidence type="ECO:0000256" key="3">
    <source>
        <dbReference type="ARBA" id="ARBA00022764"/>
    </source>
</evidence>
<dbReference type="Gene3D" id="3.90.1210.10">
    <property type="entry name" value="Antifreeze-like/N-acetylneuraminic acid synthase C-terminal domain"/>
    <property type="match status" value="1"/>
</dbReference>
<keyword evidence="5" id="KW-0966">Cell projection</keyword>
<evidence type="ECO:0000259" key="4">
    <source>
        <dbReference type="SMART" id="SM00858"/>
    </source>
</evidence>
<proteinExistence type="predicted"/>
<dbReference type="Pfam" id="PF13144">
    <property type="entry name" value="ChapFlgA"/>
    <property type="match status" value="1"/>
</dbReference>